<evidence type="ECO:0000313" key="1">
    <source>
        <dbReference type="EMBL" id="KAL0931084.1"/>
    </source>
</evidence>
<protein>
    <submittedName>
        <fullName evidence="1">Uncharacterized protein</fullName>
    </submittedName>
</protein>
<evidence type="ECO:0000313" key="2">
    <source>
        <dbReference type="Proteomes" id="UP000805649"/>
    </source>
</evidence>
<proteinExistence type="predicted"/>
<dbReference type="EMBL" id="VUJX02000010">
    <property type="protein sequence ID" value="KAL0931084.1"/>
    <property type="molecule type" value="Genomic_DNA"/>
</dbReference>
<sequence length="218" mass="23786">MSKRHFRGSLSRNEPTPSKEMPRLRFDDFTYESRISGPNTPPTRPAPPRNRASWAFSLRSSSGSSSSSAAGSESSKSLNSASSAVSTGGALREPPISGIMKTMEFELSYEERAWPTHGGMKYGNDFSTFRPDAIEGMRRLLGDDLPHLPDGEHPSLSLNLDVDAWFPPSTTRHSAPPEANWKWPENNGEKKNSEDEEELYPAGMGSQGPTGNGQVGDS</sequence>
<keyword evidence="2" id="KW-1185">Reference proteome</keyword>
<comment type="caution">
    <text evidence="1">The sequence shown here is derived from an EMBL/GenBank/DDBJ whole genome shotgun (WGS) entry which is preliminary data.</text>
</comment>
<dbReference type="Proteomes" id="UP000805649">
    <property type="component" value="Unassembled WGS sequence"/>
</dbReference>
<reference evidence="1 2" key="1">
    <citation type="journal article" date="2020" name="Phytopathology">
        <title>Genome Sequence Resources of Colletotrichum truncatum, C. plurivorum, C. musicola, and C. sojae: Four Species Pathogenic to Soybean (Glycine max).</title>
        <authorList>
            <person name="Rogerio F."/>
            <person name="Boufleur T.R."/>
            <person name="Ciampi-Guillardi M."/>
            <person name="Sukno S.A."/>
            <person name="Thon M.R."/>
            <person name="Massola Junior N.S."/>
            <person name="Baroncelli R."/>
        </authorList>
    </citation>
    <scope>NUCLEOTIDE SEQUENCE [LARGE SCALE GENOMIC DNA]</scope>
    <source>
        <strain evidence="1 2">CMES1059</strain>
    </source>
</reference>
<gene>
    <name evidence="1" type="ORF">CTRU02_213819</name>
</gene>
<name>A0ACC3YGS0_COLTU</name>
<organism evidence="1 2">
    <name type="scientific">Colletotrichum truncatum</name>
    <name type="common">Anthracnose fungus</name>
    <name type="synonym">Colletotrichum capsici</name>
    <dbReference type="NCBI Taxonomy" id="5467"/>
    <lineage>
        <taxon>Eukaryota</taxon>
        <taxon>Fungi</taxon>
        <taxon>Dikarya</taxon>
        <taxon>Ascomycota</taxon>
        <taxon>Pezizomycotina</taxon>
        <taxon>Sordariomycetes</taxon>
        <taxon>Hypocreomycetidae</taxon>
        <taxon>Glomerellales</taxon>
        <taxon>Glomerellaceae</taxon>
        <taxon>Colletotrichum</taxon>
        <taxon>Colletotrichum truncatum species complex</taxon>
    </lineage>
</organism>
<accession>A0ACC3YGS0</accession>